<name>A0A8S5MXY6_9CAUD</name>
<organism evidence="1">
    <name type="scientific">Siphoviridae sp. ctuUw41</name>
    <dbReference type="NCBI Taxonomy" id="2826503"/>
    <lineage>
        <taxon>Viruses</taxon>
        <taxon>Duplodnaviria</taxon>
        <taxon>Heunggongvirae</taxon>
        <taxon>Uroviricota</taxon>
        <taxon>Caudoviricetes</taxon>
    </lineage>
</organism>
<sequence>MKNHLEELTEYVELIKKEYSKKKGNIDMYLLFDSLNKEYRLYLVQGNIEVRYKRDIEDDYVIISVYDKEDRLYFKSFSNIDCNMAFKEFKQIVEKYI</sequence>
<dbReference type="EMBL" id="BK015017">
    <property type="protein sequence ID" value="DAD87230.1"/>
    <property type="molecule type" value="Genomic_DNA"/>
</dbReference>
<protein>
    <submittedName>
        <fullName evidence="1">Uncharacterized protein</fullName>
    </submittedName>
</protein>
<evidence type="ECO:0000313" key="1">
    <source>
        <dbReference type="EMBL" id="DAD87230.1"/>
    </source>
</evidence>
<reference evidence="1" key="1">
    <citation type="journal article" date="2021" name="Proc. Natl. Acad. Sci. U.S.A.">
        <title>A Catalog of Tens of Thousands of Viruses from Human Metagenomes Reveals Hidden Associations with Chronic Diseases.</title>
        <authorList>
            <person name="Tisza M.J."/>
            <person name="Buck C.B."/>
        </authorList>
    </citation>
    <scope>NUCLEOTIDE SEQUENCE</scope>
    <source>
        <strain evidence="1">CtuUw41</strain>
    </source>
</reference>
<proteinExistence type="predicted"/>
<accession>A0A8S5MXY6</accession>